<reference evidence="3 4" key="1">
    <citation type="submission" date="2016-10" db="EMBL/GenBank/DDBJ databases">
        <authorList>
            <person name="de Groot N.N."/>
        </authorList>
    </citation>
    <scope>NUCLEOTIDE SEQUENCE [LARGE SCALE GENOMIC DNA]</scope>
    <source>
        <strain evidence="4">L7-484,KACC 16230,DSM 25025</strain>
    </source>
</reference>
<feature type="region of interest" description="Disordered" evidence="1">
    <location>
        <begin position="30"/>
        <end position="61"/>
    </location>
</feature>
<keyword evidence="4" id="KW-1185">Reference proteome</keyword>
<feature type="chain" id="PRO_5011609762" description="PRC-barrel domain-containing protein" evidence="2">
    <location>
        <begin position="32"/>
        <end position="130"/>
    </location>
</feature>
<feature type="signal peptide" evidence="2">
    <location>
        <begin position="1"/>
        <end position="31"/>
    </location>
</feature>
<evidence type="ECO:0000313" key="4">
    <source>
        <dbReference type="Proteomes" id="UP000198793"/>
    </source>
</evidence>
<evidence type="ECO:0000256" key="1">
    <source>
        <dbReference type="SAM" id="MobiDB-lite"/>
    </source>
</evidence>
<dbReference type="InterPro" id="IPR011033">
    <property type="entry name" value="PRC_barrel-like_sf"/>
</dbReference>
<dbReference type="EMBL" id="FNIT01000018">
    <property type="protein sequence ID" value="SDO88653.1"/>
    <property type="molecule type" value="Genomic_DNA"/>
</dbReference>
<proteinExistence type="predicted"/>
<sequence length="130" mass="12971">MILSIPPKGPLMKPLLIAVALAASLASPVLSQPAPGTATQPAVPALNSGEEVDSGVGATDPQSFVGRVAMSADGREIGPIREAEMASDTSDGGVLVVEHGGRTLRLPAAGASVAGERVTVSSTFERATAN</sequence>
<accession>A0A1H0N7J6</accession>
<dbReference type="Proteomes" id="UP000198793">
    <property type="component" value="Unassembled WGS sequence"/>
</dbReference>
<dbReference type="AlphaFoldDB" id="A0A1H0N7J6"/>
<dbReference type="SUPFAM" id="SSF50346">
    <property type="entry name" value="PRC-barrel domain"/>
    <property type="match status" value="1"/>
</dbReference>
<organism evidence="3 4">
    <name type="scientific">Aureimonas jatrophae</name>
    <dbReference type="NCBI Taxonomy" id="1166073"/>
    <lineage>
        <taxon>Bacteria</taxon>
        <taxon>Pseudomonadati</taxon>
        <taxon>Pseudomonadota</taxon>
        <taxon>Alphaproteobacteria</taxon>
        <taxon>Hyphomicrobiales</taxon>
        <taxon>Aurantimonadaceae</taxon>
        <taxon>Aureimonas</taxon>
    </lineage>
</organism>
<name>A0A1H0N7J6_9HYPH</name>
<evidence type="ECO:0000256" key="2">
    <source>
        <dbReference type="SAM" id="SignalP"/>
    </source>
</evidence>
<evidence type="ECO:0008006" key="5">
    <source>
        <dbReference type="Google" id="ProtNLM"/>
    </source>
</evidence>
<keyword evidence="2" id="KW-0732">Signal</keyword>
<protein>
    <recommendedName>
        <fullName evidence="5">PRC-barrel domain-containing protein</fullName>
    </recommendedName>
</protein>
<evidence type="ECO:0000313" key="3">
    <source>
        <dbReference type="EMBL" id="SDO88653.1"/>
    </source>
</evidence>
<gene>
    <name evidence="3" type="ORF">SAMN05192530_1188</name>
</gene>